<dbReference type="Gene3D" id="3.10.50.40">
    <property type="match status" value="1"/>
</dbReference>
<dbReference type="SUPFAM" id="SSF54534">
    <property type="entry name" value="FKBP-like"/>
    <property type="match status" value="1"/>
</dbReference>
<dbReference type="AlphaFoldDB" id="G3AEK2"/>
<dbReference type="InterPro" id="IPR001179">
    <property type="entry name" value="PPIase_FKBP_dom"/>
</dbReference>
<dbReference type="KEGG" id="spaa:SPAPADRAFT_57832"/>
<organism evidence="10">
    <name type="scientific">Spathaspora passalidarum (strain NRRL Y-27907 / 11-Y1)</name>
    <dbReference type="NCBI Taxonomy" id="619300"/>
    <lineage>
        <taxon>Eukaryota</taxon>
        <taxon>Fungi</taxon>
        <taxon>Dikarya</taxon>
        <taxon>Ascomycota</taxon>
        <taxon>Saccharomycotina</taxon>
        <taxon>Pichiomycetes</taxon>
        <taxon>Debaryomycetaceae</taxon>
        <taxon>Spathaspora</taxon>
    </lineage>
</organism>
<evidence type="ECO:0000256" key="3">
    <source>
        <dbReference type="ARBA" id="ARBA00023110"/>
    </source>
</evidence>
<feature type="region of interest" description="Disordered" evidence="7">
    <location>
        <begin position="66"/>
        <end position="124"/>
    </location>
</feature>
<protein>
    <recommendedName>
        <fullName evidence="5">FK506-binding protein</fullName>
        <ecNumber evidence="5">5.2.1.8</ecNumber>
    </recommendedName>
</protein>
<evidence type="ECO:0000259" key="8">
    <source>
        <dbReference type="PROSITE" id="PS50059"/>
    </source>
</evidence>
<feature type="domain" description="PPIase FKBP-type" evidence="8">
    <location>
        <begin position="329"/>
        <end position="415"/>
    </location>
</feature>
<dbReference type="Gene3D" id="2.60.120.340">
    <property type="entry name" value="Nucleoplasmin core domain"/>
    <property type="match status" value="1"/>
</dbReference>
<dbReference type="Proteomes" id="UP000000709">
    <property type="component" value="Unassembled WGS sequence"/>
</dbReference>
<dbReference type="STRING" id="619300.G3AEK2"/>
<proteinExistence type="inferred from homology"/>
<evidence type="ECO:0000256" key="1">
    <source>
        <dbReference type="ARBA" id="ARBA00000971"/>
    </source>
</evidence>
<gene>
    <name evidence="9" type="ORF">SPAPADRAFT_57832</name>
</gene>
<comment type="similarity">
    <text evidence="2">Belongs to the FKBP-type PPIase family. FKBP3/4 subfamily.</text>
</comment>
<dbReference type="FunCoup" id="G3AEK2">
    <property type="interactions" value="659"/>
</dbReference>
<dbReference type="HOGENOM" id="CLU_022297_3_1_1"/>
<dbReference type="eggNOG" id="KOG0552">
    <property type="taxonomic scope" value="Eukaryota"/>
</dbReference>
<feature type="compositionally biased region" description="Basic and acidic residues" evidence="7">
    <location>
        <begin position="251"/>
        <end position="264"/>
    </location>
</feature>
<feature type="region of interest" description="Disordered" evidence="7">
    <location>
        <begin position="164"/>
        <end position="303"/>
    </location>
</feature>
<dbReference type="OrthoDB" id="77911at2759"/>
<dbReference type="GO" id="GO:0005730">
    <property type="term" value="C:nucleolus"/>
    <property type="evidence" value="ECO:0007669"/>
    <property type="project" value="TreeGrafter"/>
</dbReference>
<evidence type="ECO:0000313" key="10">
    <source>
        <dbReference type="Proteomes" id="UP000000709"/>
    </source>
</evidence>
<dbReference type="InterPro" id="IPR023566">
    <property type="entry name" value="PPIase_Fpr3/Fpr4-like"/>
</dbReference>
<dbReference type="OMA" id="CPPHMAY"/>
<keyword evidence="4 5" id="KW-0413">Isomerase</keyword>
<dbReference type="InParanoid" id="G3AEK2"/>
<evidence type="ECO:0000313" key="9">
    <source>
        <dbReference type="EMBL" id="EGW34764.1"/>
    </source>
</evidence>
<feature type="compositionally biased region" description="Acidic residues" evidence="7">
    <location>
        <begin position="202"/>
        <end position="230"/>
    </location>
</feature>
<evidence type="ECO:0000256" key="2">
    <source>
        <dbReference type="ARBA" id="ARBA00007838"/>
    </source>
</evidence>
<evidence type="ECO:0000256" key="7">
    <source>
        <dbReference type="SAM" id="MobiDB-lite"/>
    </source>
</evidence>
<keyword evidence="10" id="KW-1185">Reference proteome</keyword>
<feature type="compositionally biased region" description="Basic and acidic residues" evidence="7">
    <location>
        <begin position="273"/>
        <end position="302"/>
    </location>
</feature>
<dbReference type="EMBL" id="GL996499">
    <property type="protein sequence ID" value="EGW34764.1"/>
    <property type="molecule type" value="Genomic_DNA"/>
</dbReference>
<evidence type="ECO:0000256" key="4">
    <source>
        <dbReference type="ARBA" id="ARBA00023235"/>
    </source>
</evidence>
<dbReference type="Pfam" id="PF17800">
    <property type="entry name" value="NPL"/>
    <property type="match status" value="1"/>
</dbReference>
<comment type="catalytic activity">
    <reaction evidence="1 5 6">
        <text>[protein]-peptidylproline (omega=180) = [protein]-peptidylproline (omega=0)</text>
        <dbReference type="Rhea" id="RHEA:16237"/>
        <dbReference type="Rhea" id="RHEA-COMP:10747"/>
        <dbReference type="Rhea" id="RHEA-COMP:10748"/>
        <dbReference type="ChEBI" id="CHEBI:83833"/>
        <dbReference type="ChEBI" id="CHEBI:83834"/>
        <dbReference type="EC" id="5.2.1.8"/>
    </reaction>
</comment>
<reference evidence="9 10" key="1">
    <citation type="journal article" date="2011" name="Proc. Natl. Acad. Sci. U.S.A.">
        <title>Comparative genomics of xylose-fermenting fungi for enhanced biofuel production.</title>
        <authorList>
            <person name="Wohlbach D.J."/>
            <person name="Kuo A."/>
            <person name="Sato T.K."/>
            <person name="Potts K.M."/>
            <person name="Salamov A.A."/>
            <person name="LaButti K.M."/>
            <person name="Sun H."/>
            <person name="Clum A."/>
            <person name="Pangilinan J.L."/>
            <person name="Lindquist E.A."/>
            <person name="Lucas S."/>
            <person name="Lapidus A."/>
            <person name="Jin M."/>
            <person name="Gunawan C."/>
            <person name="Balan V."/>
            <person name="Dale B.E."/>
            <person name="Jeffries T.W."/>
            <person name="Zinkel R."/>
            <person name="Barry K.W."/>
            <person name="Grigoriev I.V."/>
            <person name="Gasch A.P."/>
        </authorList>
    </citation>
    <scope>NUCLEOTIDE SEQUENCE [LARGE SCALE GENOMIC DNA]</scope>
    <source>
        <strain evidence="10">NRRL Y-27907 / 11-Y1</strain>
    </source>
</reference>
<evidence type="ECO:0000256" key="6">
    <source>
        <dbReference type="PROSITE-ProRule" id="PRU00277"/>
    </source>
</evidence>
<dbReference type="PANTHER" id="PTHR43811:SF19">
    <property type="entry name" value="39 KDA FK506-BINDING NUCLEAR PROTEIN"/>
    <property type="match status" value="1"/>
</dbReference>
<dbReference type="EC" id="5.2.1.8" evidence="5"/>
<feature type="compositionally biased region" description="Basic and acidic residues" evidence="7">
    <location>
        <begin position="231"/>
        <end position="244"/>
    </location>
</feature>
<feature type="region of interest" description="Disordered" evidence="7">
    <location>
        <begin position="39"/>
        <end position="58"/>
    </location>
</feature>
<dbReference type="Pfam" id="PF00254">
    <property type="entry name" value="FKBP_C"/>
    <property type="match status" value="1"/>
</dbReference>
<dbReference type="InterPro" id="IPR041232">
    <property type="entry name" value="NPL"/>
</dbReference>
<dbReference type="PIRSF" id="PIRSF001473">
    <property type="entry name" value="FK506-bp_FPR3"/>
    <property type="match status" value="1"/>
</dbReference>
<name>G3AEK2_SPAPN</name>
<dbReference type="GO" id="GO:0000785">
    <property type="term" value="C:chromatin"/>
    <property type="evidence" value="ECO:0007669"/>
    <property type="project" value="TreeGrafter"/>
</dbReference>
<dbReference type="RefSeq" id="XP_007372176.1">
    <property type="nucleotide sequence ID" value="XM_007372114.1"/>
</dbReference>
<dbReference type="InterPro" id="IPR046357">
    <property type="entry name" value="PPIase_dom_sf"/>
</dbReference>
<dbReference type="PANTHER" id="PTHR43811">
    <property type="entry name" value="FKBP-TYPE PEPTIDYL-PROLYL CIS-TRANS ISOMERASE FKPA"/>
    <property type="match status" value="1"/>
</dbReference>
<dbReference type="PROSITE" id="PS50059">
    <property type="entry name" value="FKBP_PPIASE"/>
    <property type="match status" value="1"/>
</dbReference>
<feature type="compositionally biased region" description="Acidic residues" evidence="7">
    <location>
        <begin position="66"/>
        <end position="89"/>
    </location>
</feature>
<accession>G3AEK2</accession>
<feature type="compositionally biased region" description="Acidic residues" evidence="7">
    <location>
        <begin position="174"/>
        <end position="195"/>
    </location>
</feature>
<keyword evidence="3 5" id="KW-0697">Rotamase</keyword>
<dbReference type="GO" id="GO:0003755">
    <property type="term" value="F:peptidyl-prolyl cis-trans isomerase activity"/>
    <property type="evidence" value="ECO:0007669"/>
    <property type="project" value="UniProtKB-KW"/>
</dbReference>
<feature type="compositionally biased region" description="Acidic residues" evidence="7">
    <location>
        <begin position="100"/>
        <end position="124"/>
    </location>
</feature>
<evidence type="ECO:0000256" key="5">
    <source>
        <dbReference type="PIRNR" id="PIRNR001473"/>
    </source>
</evidence>
<dbReference type="GeneID" id="18872212"/>
<sequence>MSEFQLLPTATYNLALKPFDPAAAIEDEFPVTIRLTLAAVDPEAVDDKEEPSTLRLLKRPLLIDDDELDLLDDEAEEDDELDEEEEEEEKVTKKSKKDADEDDDEEEEDDDEEDEDDLDDDDVEEFVICTLSPKVQFQQTLDLTITPQEQVYFVVTGSYPIHLTGNFIEHPANDDDDEDEDYDEDEYDLTPDEDEIIHGYDLNEEYDEESDEEEAKIEEVGDEEEEEEEEEKPKKRAAEEPKETKKSKKAKKDDKKVKFTKELEQGPTGSTLVEEKKETKKESKKESKKETKKEEAKEDSKKKYPTKTLLGGVVTEDRKVGSGTTAKSGNKVGIRYIGKLKNGKVFDKNTSGKPFAFTLGKGECIKGFDLGVAGMAVGGERRVVIPAKMGYGSQALPGIPANSELTFDIKLVSLK</sequence>